<dbReference type="PRINTS" id="PR00722">
    <property type="entry name" value="CHYMOTRYPSIN"/>
</dbReference>
<evidence type="ECO:0000256" key="6">
    <source>
        <dbReference type="SAM" id="MobiDB-lite"/>
    </source>
</evidence>
<keyword evidence="2" id="KW-0645">Protease</keyword>
<feature type="chain" id="PRO_5045396021" description="Peptidase S1 domain-containing protein" evidence="7">
    <location>
        <begin position="19"/>
        <end position="425"/>
    </location>
</feature>
<evidence type="ECO:0000259" key="8">
    <source>
        <dbReference type="PROSITE" id="PS50240"/>
    </source>
</evidence>
<evidence type="ECO:0000256" key="3">
    <source>
        <dbReference type="ARBA" id="ARBA00022801"/>
    </source>
</evidence>
<dbReference type="SMART" id="SM00020">
    <property type="entry name" value="Tryp_SPc"/>
    <property type="match status" value="1"/>
</dbReference>
<dbReference type="CDD" id="cd00190">
    <property type="entry name" value="Tryp_SPc"/>
    <property type="match status" value="1"/>
</dbReference>
<dbReference type="Pfam" id="PF00089">
    <property type="entry name" value="Trypsin"/>
    <property type="match status" value="1"/>
</dbReference>
<keyword evidence="10" id="KW-1185">Reference proteome</keyword>
<comment type="similarity">
    <text evidence="1">Belongs to the peptidase S1 family.</text>
</comment>
<evidence type="ECO:0000256" key="1">
    <source>
        <dbReference type="ARBA" id="ARBA00007664"/>
    </source>
</evidence>
<evidence type="ECO:0000256" key="4">
    <source>
        <dbReference type="ARBA" id="ARBA00022825"/>
    </source>
</evidence>
<keyword evidence="7" id="KW-0732">Signal</keyword>
<comment type="caution">
    <text evidence="9">The sequence shown here is derived from an EMBL/GenBank/DDBJ whole genome shotgun (WGS) entry which is preliminary data.</text>
</comment>
<proteinExistence type="inferred from homology"/>
<dbReference type="InterPro" id="IPR009003">
    <property type="entry name" value="Peptidase_S1_PA"/>
</dbReference>
<evidence type="ECO:0000313" key="9">
    <source>
        <dbReference type="EMBL" id="KAG7301119.1"/>
    </source>
</evidence>
<feature type="compositionally biased region" description="Basic and acidic residues" evidence="6">
    <location>
        <begin position="332"/>
        <end position="342"/>
    </location>
</feature>
<sequence>MIFFLCLVLGFTGNLVIAKDILENSTLSVADPDRVEAAKDAVEAAPTTGRNNSEDYWDPVAELAARRRGPRRLFRGDKTRISHFPFVVSVHLNGRFHCGGALYWRDLVVTAASCLQIIHNNRFFRENPAALAVRVGSDYSLGGGELIEALEVYFHPSYDPRLLTHNLALVRLSRHLRLTKRRAPRLIPVRDSGDPLPASAEVLLLGWGTSEKSSKSMMPQSLKKKLLPVYPNHFCKDIYGAKYVTSTMFCVGSVSHGNGACDRDSGGPAVFAGNLVGVISYGPPRCGAAGNPTVLTLAGAYSDWIQEVNDTHPDYYISLKRTTTTTASSMEAKTKKTTEKVDPMQPIDPSASPGELAPDQPTTEAGPGGETNTGAEPGTTTEEQTVTEAPKDEADKPPAPEHAVDVPGGKVEDVTEVDKNTDTPT</sequence>
<dbReference type="InterPro" id="IPR001314">
    <property type="entry name" value="Peptidase_S1A"/>
</dbReference>
<keyword evidence="3" id="KW-0378">Hydrolase</keyword>
<feature type="compositionally biased region" description="Polar residues" evidence="6">
    <location>
        <begin position="372"/>
        <end position="387"/>
    </location>
</feature>
<protein>
    <recommendedName>
        <fullName evidence="8">Peptidase S1 domain-containing protein</fullName>
    </recommendedName>
</protein>
<evidence type="ECO:0000256" key="2">
    <source>
        <dbReference type="ARBA" id="ARBA00022670"/>
    </source>
</evidence>
<evidence type="ECO:0000256" key="7">
    <source>
        <dbReference type="SAM" id="SignalP"/>
    </source>
</evidence>
<dbReference type="Proteomes" id="UP000823941">
    <property type="component" value="Chromosome 20"/>
</dbReference>
<dbReference type="PROSITE" id="PS50240">
    <property type="entry name" value="TRYPSIN_DOM"/>
    <property type="match status" value="1"/>
</dbReference>
<dbReference type="EMBL" id="JAHIBW010000020">
    <property type="protein sequence ID" value="KAG7301119.1"/>
    <property type="molecule type" value="Genomic_DNA"/>
</dbReference>
<dbReference type="PANTHER" id="PTHR24276:SF91">
    <property type="entry name" value="AT26814P-RELATED"/>
    <property type="match status" value="1"/>
</dbReference>
<accession>A0ABQ7Q7L9</accession>
<reference evidence="9 10" key="1">
    <citation type="submission" date="2021-06" db="EMBL/GenBank/DDBJ databases">
        <title>A haploid diamondback moth (Plutella xylostella L.) genome assembly resolves 31 chromosomes and identifies a diamide resistance mutation.</title>
        <authorList>
            <person name="Ward C.M."/>
            <person name="Perry K.D."/>
            <person name="Baker G."/>
            <person name="Powis K."/>
            <person name="Heckel D.G."/>
            <person name="Baxter S.W."/>
        </authorList>
    </citation>
    <scope>NUCLEOTIDE SEQUENCE [LARGE SCALE GENOMIC DNA]</scope>
    <source>
        <strain evidence="9 10">LV</strain>
        <tissue evidence="9">Single pupa</tissue>
    </source>
</reference>
<evidence type="ECO:0000313" key="10">
    <source>
        <dbReference type="Proteomes" id="UP000823941"/>
    </source>
</evidence>
<dbReference type="InterPro" id="IPR043504">
    <property type="entry name" value="Peptidase_S1_PA_chymotrypsin"/>
</dbReference>
<organism evidence="9 10">
    <name type="scientific">Plutella xylostella</name>
    <name type="common">Diamondback moth</name>
    <name type="synonym">Plutella maculipennis</name>
    <dbReference type="NCBI Taxonomy" id="51655"/>
    <lineage>
        <taxon>Eukaryota</taxon>
        <taxon>Metazoa</taxon>
        <taxon>Ecdysozoa</taxon>
        <taxon>Arthropoda</taxon>
        <taxon>Hexapoda</taxon>
        <taxon>Insecta</taxon>
        <taxon>Pterygota</taxon>
        <taxon>Neoptera</taxon>
        <taxon>Endopterygota</taxon>
        <taxon>Lepidoptera</taxon>
        <taxon>Glossata</taxon>
        <taxon>Ditrysia</taxon>
        <taxon>Yponomeutoidea</taxon>
        <taxon>Plutellidae</taxon>
        <taxon>Plutella</taxon>
    </lineage>
</organism>
<dbReference type="Gene3D" id="2.40.10.10">
    <property type="entry name" value="Trypsin-like serine proteases"/>
    <property type="match status" value="1"/>
</dbReference>
<feature type="compositionally biased region" description="Basic and acidic residues" evidence="6">
    <location>
        <begin position="389"/>
        <end position="425"/>
    </location>
</feature>
<dbReference type="PANTHER" id="PTHR24276">
    <property type="entry name" value="POLYSERASE-RELATED"/>
    <property type="match status" value="1"/>
</dbReference>
<dbReference type="InterPro" id="IPR001254">
    <property type="entry name" value="Trypsin_dom"/>
</dbReference>
<feature type="region of interest" description="Disordered" evidence="6">
    <location>
        <begin position="326"/>
        <end position="425"/>
    </location>
</feature>
<evidence type="ECO:0000256" key="5">
    <source>
        <dbReference type="ARBA" id="ARBA00023157"/>
    </source>
</evidence>
<dbReference type="SUPFAM" id="SSF50494">
    <property type="entry name" value="Trypsin-like serine proteases"/>
    <property type="match status" value="1"/>
</dbReference>
<keyword evidence="4" id="KW-0720">Serine protease</keyword>
<feature type="signal peptide" evidence="7">
    <location>
        <begin position="1"/>
        <end position="18"/>
    </location>
</feature>
<dbReference type="InterPro" id="IPR050430">
    <property type="entry name" value="Peptidase_S1"/>
</dbReference>
<name>A0ABQ7Q7L9_PLUXY</name>
<keyword evidence="5" id="KW-1015">Disulfide bond</keyword>
<feature type="domain" description="Peptidase S1" evidence="8">
    <location>
        <begin position="73"/>
        <end position="310"/>
    </location>
</feature>
<gene>
    <name evidence="9" type="ORF">JYU34_015531</name>
</gene>